<evidence type="ECO:0000313" key="4">
    <source>
        <dbReference type="Proteomes" id="UP000800093"/>
    </source>
</evidence>
<name>A0A9P4MZT0_9PLEO</name>
<evidence type="ECO:0000313" key="3">
    <source>
        <dbReference type="EMBL" id="KAF2264090.1"/>
    </source>
</evidence>
<feature type="chain" id="PRO_5040479540" description="VWA7 N-terminal domain-containing protein" evidence="1">
    <location>
        <begin position="21"/>
        <end position="344"/>
    </location>
</feature>
<feature type="domain" description="VWA7 N-terminal" evidence="2">
    <location>
        <begin position="165"/>
        <end position="206"/>
    </location>
</feature>
<feature type="signal peptide" evidence="1">
    <location>
        <begin position="1"/>
        <end position="20"/>
    </location>
</feature>
<dbReference type="Pfam" id="PF25107">
    <property type="entry name" value="VWA7_N"/>
    <property type="match status" value="1"/>
</dbReference>
<dbReference type="EMBL" id="ML986619">
    <property type="protein sequence ID" value="KAF2264090.1"/>
    <property type="molecule type" value="Genomic_DNA"/>
</dbReference>
<dbReference type="OrthoDB" id="301415at2759"/>
<protein>
    <recommendedName>
        <fullName evidence="2">VWA7 N-terminal domain-containing protein</fullName>
    </recommendedName>
</protein>
<accession>A0A9P4MZT0</accession>
<keyword evidence="4" id="KW-1185">Reference proteome</keyword>
<dbReference type="AlphaFoldDB" id="A0A9P4MZT0"/>
<comment type="caution">
    <text evidence="3">The sequence shown here is derived from an EMBL/GenBank/DDBJ whole genome shotgun (WGS) entry which is preliminary data.</text>
</comment>
<gene>
    <name evidence="3" type="ORF">CC78DRAFT_544454</name>
</gene>
<dbReference type="InterPro" id="IPR056862">
    <property type="entry name" value="VWA7_N"/>
</dbReference>
<evidence type="ECO:0000259" key="2">
    <source>
        <dbReference type="Pfam" id="PF25107"/>
    </source>
</evidence>
<reference evidence="4" key="1">
    <citation type="journal article" date="2020" name="Stud. Mycol.">
        <title>101 Dothideomycetes genomes: A test case for predicting lifestyles and emergence of pathogens.</title>
        <authorList>
            <person name="Haridas S."/>
            <person name="Albert R."/>
            <person name="Binder M."/>
            <person name="Bloem J."/>
            <person name="LaButti K."/>
            <person name="Salamov A."/>
            <person name="Andreopoulos B."/>
            <person name="Baker S."/>
            <person name="Barry K."/>
            <person name="Bills G."/>
            <person name="Bluhm B."/>
            <person name="Cannon C."/>
            <person name="Castanera R."/>
            <person name="Culley D."/>
            <person name="Daum C."/>
            <person name="Ezra D."/>
            <person name="Gonzalez J."/>
            <person name="Henrissat B."/>
            <person name="Kuo A."/>
            <person name="Liang C."/>
            <person name="Lipzen A."/>
            <person name="Lutzoni F."/>
            <person name="Magnuson J."/>
            <person name="Mondo S."/>
            <person name="Nolan M."/>
            <person name="Ohm R."/>
            <person name="Pangilinan J."/>
            <person name="Park H.-J."/>
            <person name="Ramirez L."/>
            <person name="Alfaro M."/>
            <person name="Sun H."/>
            <person name="Tritt A."/>
            <person name="Yoshinaga Y."/>
            <person name="Zwiers L.-H."/>
            <person name="Turgeon B."/>
            <person name="Goodwin S."/>
            <person name="Spatafora J."/>
            <person name="Crous P."/>
            <person name="Grigoriev I."/>
        </authorList>
    </citation>
    <scope>NUCLEOTIDE SEQUENCE [LARGE SCALE GENOMIC DNA]</scope>
    <source>
        <strain evidence="4">CBS 304.66</strain>
    </source>
</reference>
<organism evidence="3 4">
    <name type="scientific">Lojkania enalia</name>
    <dbReference type="NCBI Taxonomy" id="147567"/>
    <lineage>
        <taxon>Eukaryota</taxon>
        <taxon>Fungi</taxon>
        <taxon>Dikarya</taxon>
        <taxon>Ascomycota</taxon>
        <taxon>Pezizomycotina</taxon>
        <taxon>Dothideomycetes</taxon>
        <taxon>Pleosporomycetidae</taxon>
        <taxon>Pleosporales</taxon>
        <taxon>Pleosporales incertae sedis</taxon>
        <taxon>Lojkania</taxon>
    </lineage>
</organism>
<keyword evidence="1" id="KW-0732">Signal</keyword>
<dbReference type="Proteomes" id="UP000800093">
    <property type="component" value="Unassembled WGS sequence"/>
</dbReference>
<proteinExistence type="predicted"/>
<evidence type="ECO:0000256" key="1">
    <source>
        <dbReference type="SAM" id="SignalP"/>
    </source>
</evidence>
<sequence length="344" mass="37930">MQRNIFVLVVVPYFILLATCKPFGTVNGILGQHNEHEMISRLAFQCPPGQNTDGICFEPISLGNLAGTHGVIPLTGDNGMVGSPDDIFPEGPEAHCDDADFLDAPGYPMTRDQATAQLQRCVDHLRMRFGQAVRGVARMLNSSDHIIEDQTELDDDEECDHNHRETTDNTNDKAKCVALEGFGRALHGIQDFYSHSNWADLANSNQPTSVQNPPGLGLPYTAPFLDLRLTGSISSQVPYNLSTGCYFLLDGPNGRSDCRNRITHYSMNKDHGWVYLNGTIVADADDVPRNEVPGNFVRAVTAAVEDSQRQWEHLRDEIRRVYGTAKGNRMICGLISDDPASICV</sequence>